<keyword evidence="2" id="KW-1185">Reference proteome</keyword>
<sequence>MSVLAANSTGAYIEFPDPAYMAYTSVPEELSKADRNTLGNLIKERITVKTNIKAEWHGLTAKEKNAVVSATSANTFSMRYLDIFDDTVKYGTFYRGSSPEIKGYGRFEGTTFQYYDVVFEFVEA</sequence>
<dbReference type="EMBL" id="BK063676">
    <property type="protein sequence ID" value="DBA35353.1"/>
    <property type="molecule type" value="Genomic_DNA"/>
</dbReference>
<evidence type="ECO:0000313" key="1">
    <source>
        <dbReference type="EMBL" id="DBA35353.1"/>
    </source>
</evidence>
<dbReference type="GeneID" id="98835777"/>
<reference evidence="1 2" key="1">
    <citation type="journal article" date="2023" name="Nat. Microbiol.">
        <title>A compendium of viruses from methanogenic archaea reveals their diversity and adaptations to the gut environment.</title>
        <authorList>
            <person name="Medvedeva S."/>
            <person name="Borrel G."/>
            <person name="Krupovic M."/>
            <person name="Gribaldo S."/>
        </authorList>
    </citation>
    <scope>NUCLEOTIDE SEQUENCE [LARGE SCALE GENOMIC DNA]</scope>
</reference>
<dbReference type="Proteomes" id="UP001302265">
    <property type="component" value="Segment"/>
</dbReference>
<gene>
    <name evidence="1" type="ORF">vir215_00051</name>
</gene>
<protein>
    <submittedName>
        <fullName evidence="1">Uncharacterized protein</fullName>
    </submittedName>
</protein>
<proteinExistence type="predicted"/>
<name>A0AA86XLW5_9CAUD</name>
<dbReference type="RefSeq" id="YP_011108906.1">
    <property type="nucleotide sequence ID" value="NC_092586.1"/>
</dbReference>
<accession>A0AA86XLW5</accession>
<organism evidence="1 2">
    <name type="scientific">Caudoviricetes sp. vir215</name>
    <dbReference type="NCBI Taxonomy" id="3068354"/>
    <lineage>
        <taxon>Viruses</taxon>
        <taxon>Duplodnaviria</taxon>
        <taxon>Heunggongvirae</taxon>
        <taxon>Uroviricota</taxon>
        <taxon>Caudoviricetes</taxon>
    </lineage>
</organism>
<evidence type="ECO:0000313" key="2">
    <source>
        <dbReference type="Proteomes" id="UP001302265"/>
    </source>
</evidence>